<evidence type="ECO:0000313" key="2">
    <source>
        <dbReference type="Proteomes" id="UP000766486"/>
    </source>
</evidence>
<name>A0ABY6TXV7_BIOOC</name>
<comment type="caution">
    <text evidence="1">The sequence shown here is derived from an EMBL/GenBank/DDBJ whole genome shotgun (WGS) entry which is preliminary data.</text>
</comment>
<organism evidence="1 2">
    <name type="scientific">Bionectria ochroleuca</name>
    <name type="common">Gliocladium roseum</name>
    <dbReference type="NCBI Taxonomy" id="29856"/>
    <lineage>
        <taxon>Eukaryota</taxon>
        <taxon>Fungi</taxon>
        <taxon>Dikarya</taxon>
        <taxon>Ascomycota</taxon>
        <taxon>Pezizomycotina</taxon>
        <taxon>Sordariomycetes</taxon>
        <taxon>Hypocreomycetidae</taxon>
        <taxon>Hypocreales</taxon>
        <taxon>Bionectriaceae</taxon>
        <taxon>Clonostachys</taxon>
    </lineage>
</organism>
<dbReference type="EMBL" id="CABFNS010000709">
    <property type="protein sequence ID" value="VUC23585.1"/>
    <property type="molecule type" value="Genomic_DNA"/>
</dbReference>
<dbReference type="PANTHER" id="PTHR21310">
    <property type="entry name" value="AMINOGLYCOSIDE PHOSPHOTRANSFERASE-RELATED-RELATED"/>
    <property type="match status" value="1"/>
</dbReference>
<protein>
    <recommendedName>
        <fullName evidence="3">Aminoglycoside phosphotransferase domain-containing protein</fullName>
    </recommendedName>
</protein>
<evidence type="ECO:0008006" key="3">
    <source>
        <dbReference type="Google" id="ProtNLM"/>
    </source>
</evidence>
<accession>A0ABY6TXV7</accession>
<dbReference type="InterPro" id="IPR051678">
    <property type="entry name" value="AGP_Transferase"/>
</dbReference>
<dbReference type="InterPro" id="IPR011009">
    <property type="entry name" value="Kinase-like_dom_sf"/>
</dbReference>
<proteinExistence type="predicted"/>
<dbReference type="Proteomes" id="UP000766486">
    <property type="component" value="Unassembled WGS sequence"/>
</dbReference>
<evidence type="ECO:0000313" key="1">
    <source>
        <dbReference type="EMBL" id="VUC23585.1"/>
    </source>
</evidence>
<dbReference type="PANTHER" id="PTHR21310:SF15">
    <property type="entry name" value="AMINOGLYCOSIDE PHOSPHOTRANSFERASE DOMAIN-CONTAINING PROTEIN"/>
    <property type="match status" value="1"/>
</dbReference>
<sequence>MEAAQSTVAPLGSDSWIGADASQANDEFHQRASLFISAVNWAALLSISSHLRDGMPCKLSDAFSIGHSNMVRRIIFDDQVSWAARLRMPPVSAIPSSREAASVASIIGVEVAGMSFLRSHTEVPVPVLHSYNTEQDNEVGAPYILMDYIHGPDIETNKGPWPSPSAYFSDVAEHCLRVCANNAPPEVLGSASFTLPILFTRLMNIFANNDISIGNSSARFCVTNRDFGPHNLLVDQNFHIIGAIDFDGIMAAPIEVAAQFPALAGLDPEPPGYVTTKPLAIERIKRAEPLIKHYHEIIKEIEEQVNPEGPQINKAMLSHGARVVQGLNQYKSHSKMVNDRWLDSYTRILVDHFSSETSSPR</sequence>
<dbReference type="SUPFAM" id="SSF56112">
    <property type="entry name" value="Protein kinase-like (PK-like)"/>
    <property type="match status" value="1"/>
</dbReference>
<keyword evidence="2" id="KW-1185">Reference proteome</keyword>
<gene>
    <name evidence="1" type="ORF">CLO192961_LOCUS120477</name>
</gene>
<reference evidence="1 2" key="1">
    <citation type="submission" date="2019-06" db="EMBL/GenBank/DDBJ databases">
        <authorList>
            <person name="Broberg M."/>
        </authorList>
    </citation>
    <scope>NUCLEOTIDE SEQUENCE [LARGE SCALE GENOMIC DNA]</scope>
</reference>